<gene>
    <name evidence="1" type="ORF">EVAR_17743_1</name>
</gene>
<dbReference type="Proteomes" id="UP000299102">
    <property type="component" value="Unassembled WGS sequence"/>
</dbReference>
<accession>A0A4C1TTM0</accession>
<comment type="caution">
    <text evidence="1">The sequence shown here is derived from an EMBL/GenBank/DDBJ whole genome shotgun (WGS) entry which is preliminary data.</text>
</comment>
<sequence length="112" mass="12759">MRLCPHGQRVCFFVFRFSFRHRNQVTRINTKKVSTLVTSCFESRSSVLTSVPFLISGPVLALGPISHLAFNIHIAHSSDLREARTNYHYLNTIVLKYNMGTITLVSCTLYPL</sequence>
<reference evidence="1 2" key="1">
    <citation type="journal article" date="2019" name="Commun. Biol.">
        <title>The bagworm genome reveals a unique fibroin gene that provides high tensile strength.</title>
        <authorList>
            <person name="Kono N."/>
            <person name="Nakamura H."/>
            <person name="Ohtoshi R."/>
            <person name="Tomita M."/>
            <person name="Numata K."/>
            <person name="Arakawa K."/>
        </authorList>
    </citation>
    <scope>NUCLEOTIDE SEQUENCE [LARGE SCALE GENOMIC DNA]</scope>
</reference>
<dbReference type="AlphaFoldDB" id="A0A4C1TTM0"/>
<proteinExistence type="predicted"/>
<evidence type="ECO:0000313" key="1">
    <source>
        <dbReference type="EMBL" id="GBP17248.1"/>
    </source>
</evidence>
<name>A0A4C1TTM0_EUMVA</name>
<organism evidence="1 2">
    <name type="scientific">Eumeta variegata</name>
    <name type="common">Bagworm moth</name>
    <name type="synonym">Eumeta japonica</name>
    <dbReference type="NCBI Taxonomy" id="151549"/>
    <lineage>
        <taxon>Eukaryota</taxon>
        <taxon>Metazoa</taxon>
        <taxon>Ecdysozoa</taxon>
        <taxon>Arthropoda</taxon>
        <taxon>Hexapoda</taxon>
        <taxon>Insecta</taxon>
        <taxon>Pterygota</taxon>
        <taxon>Neoptera</taxon>
        <taxon>Endopterygota</taxon>
        <taxon>Lepidoptera</taxon>
        <taxon>Glossata</taxon>
        <taxon>Ditrysia</taxon>
        <taxon>Tineoidea</taxon>
        <taxon>Psychidae</taxon>
        <taxon>Oiketicinae</taxon>
        <taxon>Eumeta</taxon>
    </lineage>
</organism>
<keyword evidence="2" id="KW-1185">Reference proteome</keyword>
<protein>
    <submittedName>
        <fullName evidence="1">Uncharacterized protein</fullName>
    </submittedName>
</protein>
<evidence type="ECO:0000313" key="2">
    <source>
        <dbReference type="Proteomes" id="UP000299102"/>
    </source>
</evidence>
<dbReference type="EMBL" id="BGZK01000086">
    <property type="protein sequence ID" value="GBP17248.1"/>
    <property type="molecule type" value="Genomic_DNA"/>
</dbReference>